<dbReference type="InterPro" id="IPR035952">
    <property type="entry name" value="Rhomboid-like_sf"/>
</dbReference>
<comment type="similarity">
    <text evidence="2">Belongs to the peptidase S54 family.</text>
</comment>
<feature type="transmembrane region" description="Helical" evidence="7">
    <location>
        <begin position="270"/>
        <end position="286"/>
    </location>
</feature>
<protein>
    <submittedName>
        <fullName evidence="9">Membrane associated rhomboid family serine protease</fullName>
    </submittedName>
</protein>
<evidence type="ECO:0000256" key="5">
    <source>
        <dbReference type="ARBA" id="ARBA00022989"/>
    </source>
</evidence>
<dbReference type="PANTHER" id="PTHR43731:SF14">
    <property type="entry name" value="PRESENILIN-ASSOCIATED RHOMBOID-LIKE PROTEIN, MITOCHONDRIAL"/>
    <property type="match status" value="1"/>
</dbReference>
<keyword evidence="5 7" id="KW-1133">Transmembrane helix</keyword>
<feature type="domain" description="Peptidase S54 rhomboid" evidence="8">
    <location>
        <begin position="153"/>
        <end position="280"/>
    </location>
</feature>
<dbReference type="EMBL" id="JACCAA010000001">
    <property type="protein sequence ID" value="NYG59431.1"/>
    <property type="molecule type" value="Genomic_DNA"/>
</dbReference>
<sequence length="318" mass="33689">MSDPSPPGPPVPHCYRHPGREAYIRCQRCDRTICPDCMVPASVGFQCPSCVHEGAKQTRQNKTAYGGTRSANPALTSWVLIGLNVAVWLLITVTGGAKSDWVLRLSLMGRGLCSGDGGMWTQGNGEAIGSSQACDLIAASGREAAWLPGVADGAWWQLVTSMFAHVEPMHIGFNMLALWFLGPQLEMVLGRLRFLGVYLGSGLVGSGVVYLLTDPSTHTLGASGAVFGLIGALIVIGWKVGGDIRTLLAWLGINLVITFMNPGISWQGHLGGFIGGVLLAGAFAFSPRERRGTWQLASFIVLMVAVAALIAARTAMLV</sequence>
<evidence type="ECO:0000313" key="9">
    <source>
        <dbReference type="EMBL" id="NYG59431.1"/>
    </source>
</evidence>
<evidence type="ECO:0000256" key="7">
    <source>
        <dbReference type="SAM" id="Phobius"/>
    </source>
</evidence>
<evidence type="ECO:0000256" key="4">
    <source>
        <dbReference type="ARBA" id="ARBA00022801"/>
    </source>
</evidence>
<dbReference type="InterPro" id="IPR022764">
    <property type="entry name" value="Peptidase_S54_rhomboid_dom"/>
</dbReference>
<feature type="transmembrane region" description="Helical" evidence="7">
    <location>
        <begin position="247"/>
        <end position="264"/>
    </location>
</feature>
<organism evidence="9 10">
    <name type="scientific">Nocardioides daedukensis</name>
    <dbReference type="NCBI Taxonomy" id="634462"/>
    <lineage>
        <taxon>Bacteria</taxon>
        <taxon>Bacillati</taxon>
        <taxon>Actinomycetota</taxon>
        <taxon>Actinomycetes</taxon>
        <taxon>Propionibacteriales</taxon>
        <taxon>Nocardioidaceae</taxon>
        <taxon>Nocardioides</taxon>
    </lineage>
</organism>
<evidence type="ECO:0000256" key="1">
    <source>
        <dbReference type="ARBA" id="ARBA00004141"/>
    </source>
</evidence>
<keyword evidence="9" id="KW-0645">Protease</keyword>
<dbReference type="GO" id="GO:0004252">
    <property type="term" value="F:serine-type endopeptidase activity"/>
    <property type="evidence" value="ECO:0007669"/>
    <property type="project" value="InterPro"/>
</dbReference>
<feature type="transmembrane region" description="Helical" evidence="7">
    <location>
        <begin position="194"/>
        <end position="213"/>
    </location>
</feature>
<dbReference type="AlphaFoldDB" id="A0A7Y9S1F3"/>
<feature type="transmembrane region" description="Helical" evidence="7">
    <location>
        <begin position="219"/>
        <end position="240"/>
    </location>
</feature>
<comment type="caution">
    <text evidence="9">The sequence shown here is derived from an EMBL/GenBank/DDBJ whole genome shotgun (WGS) entry which is preliminary data.</text>
</comment>
<keyword evidence="4" id="KW-0378">Hydrolase</keyword>
<dbReference type="Pfam" id="PF01694">
    <property type="entry name" value="Rhomboid"/>
    <property type="match status" value="1"/>
</dbReference>
<evidence type="ECO:0000256" key="3">
    <source>
        <dbReference type="ARBA" id="ARBA00022692"/>
    </source>
</evidence>
<comment type="subcellular location">
    <subcellularLocation>
        <location evidence="1">Membrane</location>
        <topology evidence="1">Multi-pass membrane protein</topology>
    </subcellularLocation>
</comment>
<dbReference type="Proteomes" id="UP000540656">
    <property type="component" value="Unassembled WGS sequence"/>
</dbReference>
<keyword evidence="3 7" id="KW-0812">Transmembrane</keyword>
<evidence type="ECO:0000256" key="6">
    <source>
        <dbReference type="ARBA" id="ARBA00023136"/>
    </source>
</evidence>
<keyword evidence="10" id="KW-1185">Reference proteome</keyword>
<dbReference type="Gene3D" id="1.20.1540.10">
    <property type="entry name" value="Rhomboid-like"/>
    <property type="match status" value="1"/>
</dbReference>
<name>A0A7Y9S1F3_9ACTN</name>
<dbReference type="GO" id="GO:0006508">
    <property type="term" value="P:proteolysis"/>
    <property type="evidence" value="ECO:0007669"/>
    <property type="project" value="UniProtKB-KW"/>
</dbReference>
<evidence type="ECO:0000313" key="10">
    <source>
        <dbReference type="Proteomes" id="UP000540656"/>
    </source>
</evidence>
<keyword evidence="6 7" id="KW-0472">Membrane</keyword>
<dbReference type="GO" id="GO:0016020">
    <property type="term" value="C:membrane"/>
    <property type="evidence" value="ECO:0007669"/>
    <property type="project" value="UniProtKB-SubCell"/>
</dbReference>
<gene>
    <name evidence="9" type="ORF">BJ980_002354</name>
</gene>
<accession>A0A7Y9S1F3</accession>
<evidence type="ECO:0000259" key="8">
    <source>
        <dbReference type="Pfam" id="PF01694"/>
    </source>
</evidence>
<dbReference type="PANTHER" id="PTHR43731">
    <property type="entry name" value="RHOMBOID PROTEASE"/>
    <property type="match status" value="1"/>
</dbReference>
<dbReference type="InterPro" id="IPR050925">
    <property type="entry name" value="Rhomboid_protease_S54"/>
</dbReference>
<feature type="transmembrane region" description="Helical" evidence="7">
    <location>
        <begin position="78"/>
        <end position="97"/>
    </location>
</feature>
<dbReference type="RefSeq" id="WP_179502477.1">
    <property type="nucleotide sequence ID" value="NZ_JACCAA010000001.1"/>
</dbReference>
<feature type="transmembrane region" description="Helical" evidence="7">
    <location>
        <begin position="293"/>
        <end position="312"/>
    </location>
</feature>
<proteinExistence type="inferred from homology"/>
<dbReference type="SUPFAM" id="SSF144091">
    <property type="entry name" value="Rhomboid-like"/>
    <property type="match status" value="1"/>
</dbReference>
<evidence type="ECO:0000256" key="2">
    <source>
        <dbReference type="ARBA" id="ARBA00009045"/>
    </source>
</evidence>
<reference evidence="9 10" key="1">
    <citation type="submission" date="2020-07" db="EMBL/GenBank/DDBJ databases">
        <title>Sequencing the genomes of 1000 actinobacteria strains.</title>
        <authorList>
            <person name="Klenk H.-P."/>
        </authorList>
    </citation>
    <scope>NUCLEOTIDE SEQUENCE [LARGE SCALE GENOMIC DNA]</scope>
    <source>
        <strain evidence="9 10">DSM 23819</strain>
    </source>
</reference>